<dbReference type="GO" id="GO:0005634">
    <property type="term" value="C:nucleus"/>
    <property type="evidence" value="ECO:0007669"/>
    <property type="project" value="UniProtKB-SubCell"/>
</dbReference>
<dbReference type="PANTHER" id="PTHR13421:SF16">
    <property type="entry name" value="SNRNA-ACTIVATING PROTEIN COMPLEX SUBUNIT 3"/>
    <property type="match status" value="1"/>
</dbReference>
<dbReference type="GO" id="GO:0000978">
    <property type="term" value="F:RNA polymerase II cis-regulatory region sequence-specific DNA binding"/>
    <property type="evidence" value="ECO:0007669"/>
    <property type="project" value="TreeGrafter"/>
</dbReference>
<sequence>MISASARHNHAIENHFGPSSDPIDIPTFVENAATLPELGVSSTEEDFGVDDILEPISEVWNKPALSAFLVKSHELVIDELHRRTKPGTKKKKPVAGPATAEKSSAVKELEGHLSEIKISSYSYPMDAAGFTRAVKNSDLNALRIVKSSRLGEEMDDESPADAILTITVYSRGNSGLSRISQHAFLDSHTLGDVFEAIPCVLNDIPRKVTSSEEPPRYAFPHEPDPISGVAMLVENTVYGDGMHKEDYADRLCAFLEATERMPEEIEKSPTPIFEAKLRNLLLRLHEPYWVLHRGNCEHFLVVDQIRLKHASDPCSGYPLTLQLTPVQLDLCRICVRLPATISIVGDERLGESPCPLCGPCASAMGPSTINAGVISVPMGRYQMGW</sequence>
<organism evidence="8 9">
    <name type="scientific">Cylindrobasidium torrendii FP15055 ss-10</name>
    <dbReference type="NCBI Taxonomy" id="1314674"/>
    <lineage>
        <taxon>Eukaryota</taxon>
        <taxon>Fungi</taxon>
        <taxon>Dikarya</taxon>
        <taxon>Basidiomycota</taxon>
        <taxon>Agaricomycotina</taxon>
        <taxon>Agaricomycetes</taxon>
        <taxon>Agaricomycetidae</taxon>
        <taxon>Agaricales</taxon>
        <taxon>Marasmiineae</taxon>
        <taxon>Physalacriaceae</taxon>
        <taxon>Cylindrobasidium</taxon>
    </lineage>
</organism>
<comment type="similarity">
    <text evidence="2">Belongs to the SNAPC3/SRD2 family.</text>
</comment>
<dbReference type="AlphaFoldDB" id="A0A0D7BXM0"/>
<dbReference type="Proteomes" id="UP000054007">
    <property type="component" value="Unassembled WGS sequence"/>
</dbReference>
<evidence type="ECO:0000256" key="4">
    <source>
        <dbReference type="ARBA" id="ARBA00023125"/>
    </source>
</evidence>
<comment type="subcellular location">
    <subcellularLocation>
        <location evidence="1">Nucleus</location>
    </subcellularLocation>
</comment>
<evidence type="ECO:0000256" key="3">
    <source>
        <dbReference type="ARBA" id="ARBA00023015"/>
    </source>
</evidence>
<name>A0A0D7BXM0_9AGAR</name>
<keyword evidence="6" id="KW-0539">Nucleus</keyword>
<dbReference type="OrthoDB" id="3437960at2759"/>
<dbReference type="EMBL" id="KN880431">
    <property type="protein sequence ID" value="KIY74401.1"/>
    <property type="molecule type" value="Genomic_DNA"/>
</dbReference>
<dbReference type="GO" id="GO:0042796">
    <property type="term" value="P:snRNA transcription by RNA polymerase III"/>
    <property type="evidence" value="ECO:0007669"/>
    <property type="project" value="TreeGrafter"/>
</dbReference>
<reference evidence="8 9" key="1">
    <citation type="journal article" date="2015" name="Fungal Genet. Biol.">
        <title>Evolution of novel wood decay mechanisms in Agaricales revealed by the genome sequences of Fistulina hepatica and Cylindrobasidium torrendii.</title>
        <authorList>
            <person name="Floudas D."/>
            <person name="Held B.W."/>
            <person name="Riley R."/>
            <person name="Nagy L.G."/>
            <person name="Koehler G."/>
            <person name="Ransdell A.S."/>
            <person name="Younus H."/>
            <person name="Chow J."/>
            <person name="Chiniquy J."/>
            <person name="Lipzen A."/>
            <person name="Tritt A."/>
            <person name="Sun H."/>
            <person name="Haridas S."/>
            <person name="LaButti K."/>
            <person name="Ohm R.A."/>
            <person name="Kues U."/>
            <person name="Blanchette R.A."/>
            <person name="Grigoriev I.V."/>
            <person name="Minto R.E."/>
            <person name="Hibbett D.S."/>
        </authorList>
    </citation>
    <scope>NUCLEOTIDE SEQUENCE [LARGE SCALE GENOMIC DNA]</scope>
    <source>
        <strain evidence="8 9">FP15055 ss-10</strain>
    </source>
</reference>
<evidence type="ECO:0000313" key="9">
    <source>
        <dbReference type="Proteomes" id="UP000054007"/>
    </source>
</evidence>
<feature type="non-terminal residue" evidence="8">
    <location>
        <position position="1"/>
    </location>
</feature>
<keyword evidence="5" id="KW-0804">Transcription</keyword>
<evidence type="ECO:0000256" key="5">
    <source>
        <dbReference type="ARBA" id="ARBA00023163"/>
    </source>
</evidence>
<dbReference type="InterPro" id="IPR022042">
    <property type="entry name" value="snRNA-activating_su3"/>
</dbReference>
<dbReference type="STRING" id="1314674.A0A0D7BXM0"/>
<dbReference type="GO" id="GO:0042795">
    <property type="term" value="P:snRNA transcription by RNA polymerase II"/>
    <property type="evidence" value="ECO:0007669"/>
    <property type="project" value="TreeGrafter"/>
</dbReference>
<dbReference type="PANTHER" id="PTHR13421">
    <property type="entry name" value="SNRNA-ACTIVATING PROTEIN COMPLEX SUBUNIT 3"/>
    <property type="match status" value="1"/>
</dbReference>
<dbReference type="GO" id="GO:0019185">
    <property type="term" value="C:snRNA-activating protein complex"/>
    <property type="evidence" value="ECO:0007669"/>
    <property type="project" value="TreeGrafter"/>
</dbReference>
<dbReference type="GO" id="GO:0001006">
    <property type="term" value="F:RNA polymerase III type 3 promoter sequence-specific DNA binding"/>
    <property type="evidence" value="ECO:0007669"/>
    <property type="project" value="TreeGrafter"/>
</dbReference>
<feature type="region of interest" description="Disordered" evidence="7">
    <location>
        <begin position="82"/>
        <end position="105"/>
    </location>
</feature>
<proteinExistence type="inferred from homology"/>
<dbReference type="GO" id="GO:0001046">
    <property type="term" value="F:core promoter sequence-specific DNA binding"/>
    <property type="evidence" value="ECO:0007669"/>
    <property type="project" value="TreeGrafter"/>
</dbReference>
<evidence type="ECO:0008006" key="10">
    <source>
        <dbReference type="Google" id="ProtNLM"/>
    </source>
</evidence>
<protein>
    <recommendedName>
        <fullName evidence="10">snRNA-activating protein complex subunit 3</fullName>
    </recommendedName>
</protein>
<accession>A0A0D7BXM0</accession>
<keyword evidence="3" id="KW-0805">Transcription regulation</keyword>
<evidence type="ECO:0000313" key="8">
    <source>
        <dbReference type="EMBL" id="KIY74401.1"/>
    </source>
</evidence>
<keyword evidence="9" id="KW-1185">Reference proteome</keyword>
<feature type="compositionally biased region" description="Basic residues" evidence="7">
    <location>
        <begin position="82"/>
        <end position="93"/>
    </location>
</feature>
<dbReference type="Pfam" id="PF12251">
    <property type="entry name" value="SNAPC3"/>
    <property type="match status" value="1"/>
</dbReference>
<evidence type="ECO:0000256" key="7">
    <source>
        <dbReference type="SAM" id="MobiDB-lite"/>
    </source>
</evidence>
<evidence type="ECO:0000256" key="2">
    <source>
        <dbReference type="ARBA" id="ARBA00010410"/>
    </source>
</evidence>
<evidence type="ECO:0000256" key="6">
    <source>
        <dbReference type="ARBA" id="ARBA00023242"/>
    </source>
</evidence>
<feature type="region of interest" description="Disordered" evidence="7">
    <location>
        <begin position="1"/>
        <end position="20"/>
    </location>
</feature>
<dbReference type="GO" id="GO:0003681">
    <property type="term" value="F:bent DNA binding"/>
    <property type="evidence" value="ECO:0007669"/>
    <property type="project" value="TreeGrafter"/>
</dbReference>
<evidence type="ECO:0000256" key="1">
    <source>
        <dbReference type="ARBA" id="ARBA00004123"/>
    </source>
</evidence>
<gene>
    <name evidence="8" type="ORF">CYLTODRAFT_484713</name>
</gene>
<keyword evidence="4" id="KW-0238">DNA-binding</keyword>